<dbReference type="AlphaFoldDB" id="E6QUJ9"/>
<name>E6QUJ9_9ZZZZ</name>
<gene>
    <name evidence="2" type="ORF">CARN7_1725</name>
</gene>
<dbReference type="EMBL" id="CABR01000112">
    <property type="protein sequence ID" value="CBI10922.1"/>
    <property type="molecule type" value="Genomic_DNA"/>
</dbReference>
<keyword evidence="1" id="KW-0812">Transmembrane</keyword>
<evidence type="ECO:0000313" key="2">
    <source>
        <dbReference type="EMBL" id="CBI10922.1"/>
    </source>
</evidence>
<evidence type="ECO:0008006" key="3">
    <source>
        <dbReference type="Google" id="ProtNLM"/>
    </source>
</evidence>
<dbReference type="Pfam" id="PF10861">
    <property type="entry name" value="DUF2784"/>
    <property type="match status" value="1"/>
</dbReference>
<accession>E6QUJ9</accession>
<dbReference type="InterPro" id="IPR021218">
    <property type="entry name" value="DUF2784"/>
</dbReference>
<comment type="caution">
    <text evidence="2">The sequence shown here is derived from an EMBL/GenBank/DDBJ whole genome shotgun (WGS) entry which is preliminary data.</text>
</comment>
<feature type="transmembrane region" description="Helical" evidence="1">
    <location>
        <begin position="97"/>
        <end position="122"/>
    </location>
</feature>
<sequence length="129" mass="15386">MEFDLRIAQSILAVHLIVISFNLFGLAVIPLGAWRNWSWVRVFWWRALHLFTLSIVAIQAMLGRDCFLTIWQSQMQEAAGRAGYRQPFIQTWVNHLLFWHLPLAFFTTVYILVWLYVLVLWWKVPPRWG</sequence>
<keyword evidence="1" id="KW-0472">Membrane</keyword>
<reference evidence="2" key="1">
    <citation type="submission" date="2009-10" db="EMBL/GenBank/DDBJ databases">
        <title>Diversity of trophic interactions inside an arsenic-rich microbial ecosystem.</title>
        <authorList>
            <person name="Bertin P.N."/>
            <person name="Heinrich-Salmeron A."/>
            <person name="Pelletier E."/>
            <person name="Goulhen-Chollet F."/>
            <person name="Arsene-Ploetze F."/>
            <person name="Gallien S."/>
            <person name="Calteau A."/>
            <person name="Vallenet D."/>
            <person name="Casiot C."/>
            <person name="Chane-Woon-Ming B."/>
            <person name="Giloteaux L."/>
            <person name="Barakat M."/>
            <person name="Bonnefoy V."/>
            <person name="Bruneel O."/>
            <person name="Chandler M."/>
            <person name="Cleiss J."/>
            <person name="Duran R."/>
            <person name="Elbaz-Poulichet F."/>
            <person name="Fonknechten N."/>
            <person name="Lauga B."/>
            <person name="Mornico D."/>
            <person name="Ortet P."/>
            <person name="Schaeffer C."/>
            <person name="Siguier P."/>
            <person name="Alexander Thil Smith A."/>
            <person name="Van Dorsselaer A."/>
            <person name="Weissenbach J."/>
            <person name="Medigue C."/>
            <person name="Le Paslier D."/>
        </authorList>
    </citation>
    <scope>NUCLEOTIDE SEQUENCE</scope>
</reference>
<evidence type="ECO:0000256" key="1">
    <source>
        <dbReference type="SAM" id="Phobius"/>
    </source>
</evidence>
<feature type="transmembrane region" description="Helical" evidence="1">
    <location>
        <begin position="12"/>
        <end position="31"/>
    </location>
</feature>
<keyword evidence="1" id="KW-1133">Transmembrane helix</keyword>
<organism evidence="2">
    <name type="scientific">mine drainage metagenome</name>
    <dbReference type="NCBI Taxonomy" id="410659"/>
    <lineage>
        <taxon>unclassified sequences</taxon>
        <taxon>metagenomes</taxon>
        <taxon>ecological metagenomes</taxon>
    </lineage>
</organism>
<feature type="transmembrane region" description="Helical" evidence="1">
    <location>
        <begin position="43"/>
        <end position="62"/>
    </location>
</feature>
<protein>
    <recommendedName>
        <fullName evidence="3">DUF2784 domain-containing protein</fullName>
    </recommendedName>
</protein>
<proteinExistence type="predicted"/>